<proteinExistence type="predicted"/>
<evidence type="ECO:0000313" key="3">
    <source>
        <dbReference type="Proteomes" id="UP000273143"/>
    </source>
</evidence>
<protein>
    <submittedName>
        <fullName evidence="2">Uncharacterized protein</fullName>
    </submittedName>
</protein>
<evidence type="ECO:0000256" key="1">
    <source>
        <dbReference type="SAM" id="Phobius"/>
    </source>
</evidence>
<keyword evidence="1" id="KW-0812">Transmembrane</keyword>
<dbReference type="RefSeq" id="WP_127161746.1">
    <property type="nucleotide sequence ID" value="NZ_CP029822.1"/>
</dbReference>
<accession>A0A3S9XAY9</accession>
<evidence type="ECO:0000313" key="2">
    <source>
        <dbReference type="EMBL" id="AZS49546.1"/>
    </source>
</evidence>
<sequence>MIKFVLGAQGFPSCCQRPFNLNPKQQQALRAEQSILCPFCKKPITLLDESEKQRFARFGNPCLYITIIPRIILVLIAAGLLIATLTGYLTHLPKAVFFIIIGVGIVAAIGGNAYAQSISNRKLRLKLRRIKD</sequence>
<keyword evidence="1" id="KW-0472">Membrane</keyword>
<feature type="transmembrane region" description="Helical" evidence="1">
    <location>
        <begin position="95"/>
        <end position="115"/>
    </location>
</feature>
<keyword evidence="3" id="KW-1185">Reference proteome</keyword>
<dbReference type="Proteomes" id="UP000273143">
    <property type="component" value="Chromosome"/>
</dbReference>
<organism evidence="2 3">
    <name type="scientific">Entomomonas moraniae</name>
    <dbReference type="NCBI Taxonomy" id="2213226"/>
    <lineage>
        <taxon>Bacteria</taxon>
        <taxon>Pseudomonadati</taxon>
        <taxon>Pseudomonadota</taxon>
        <taxon>Gammaproteobacteria</taxon>
        <taxon>Pseudomonadales</taxon>
        <taxon>Pseudomonadaceae</taxon>
        <taxon>Entomomonas</taxon>
    </lineage>
</organism>
<reference evidence="3" key="1">
    <citation type="submission" date="2018-06" db="EMBL/GenBank/DDBJ databases">
        <title>Complete genome of Pseudomonas insecticola strain QZS01.</title>
        <authorList>
            <person name="Wang J."/>
            <person name="Su Q."/>
        </authorList>
    </citation>
    <scope>NUCLEOTIDE SEQUENCE [LARGE SCALE GENOMIC DNA]</scope>
    <source>
        <strain evidence="3">QZS01</strain>
    </source>
</reference>
<gene>
    <name evidence="2" type="ORF">DM558_01580</name>
</gene>
<dbReference type="KEGG" id="emo:DM558_01580"/>
<name>A0A3S9XAY9_9GAMM</name>
<keyword evidence="1" id="KW-1133">Transmembrane helix</keyword>
<dbReference type="AlphaFoldDB" id="A0A3S9XAY9"/>
<dbReference type="EMBL" id="CP029822">
    <property type="protein sequence ID" value="AZS49546.1"/>
    <property type="molecule type" value="Genomic_DNA"/>
</dbReference>
<feature type="transmembrane region" description="Helical" evidence="1">
    <location>
        <begin position="62"/>
        <end position="89"/>
    </location>
</feature>